<dbReference type="EMBL" id="JQCB01000001">
    <property type="protein sequence ID" value="KRN97169.1"/>
    <property type="molecule type" value="Genomic_DNA"/>
</dbReference>
<sequence length="70" mass="7849">MKNITVLRNVGVSIETLRRLAKLNYAAPDILARRQDLLTLELAKIQGKLAELVTAERVLKSEIDTPTLLH</sequence>
<dbReference type="SUPFAM" id="SSF46955">
    <property type="entry name" value="Putative DNA-binding domain"/>
    <property type="match status" value="1"/>
</dbReference>
<dbReference type="Proteomes" id="UP000051139">
    <property type="component" value="Unassembled WGS sequence"/>
</dbReference>
<comment type="caution">
    <text evidence="1">The sequence shown here is derived from an EMBL/GenBank/DDBJ whole genome shotgun (WGS) entry which is preliminary data.</text>
</comment>
<dbReference type="InterPro" id="IPR009061">
    <property type="entry name" value="DNA-bd_dom_put_sf"/>
</dbReference>
<proteinExistence type="predicted"/>
<organism evidence="1 2">
    <name type="scientific">Furfurilactobacillus siliginis</name>
    <dbReference type="NCBI Taxonomy" id="348151"/>
    <lineage>
        <taxon>Bacteria</taxon>
        <taxon>Bacillati</taxon>
        <taxon>Bacillota</taxon>
        <taxon>Bacilli</taxon>
        <taxon>Lactobacillales</taxon>
        <taxon>Lactobacillaceae</taxon>
        <taxon>Furfurilactobacillus</taxon>
    </lineage>
</organism>
<name>A0A0R2L6U7_9LACO</name>
<accession>A0A0R2L6U7</accession>
<dbReference type="AlphaFoldDB" id="A0A0R2L6U7"/>
<protein>
    <submittedName>
        <fullName evidence="1">Uncharacterized protein</fullName>
    </submittedName>
</protein>
<evidence type="ECO:0000313" key="1">
    <source>
        <dbReference type="EMBL" id="KRN97169.1"/>
    </source>
</evidence>
<dbReference type="PATRIC" id="fig|348151.3.peg.94"/>
<dbReference type="Gene3D" id="1.10.1660.10">
    <property type="match status" value="1"/>
</dbReference>
<keyword evidence="2" id="KW-1185">Reference proteome</keyword>
<gene>
    <name evidence="1" type="ORF">IV55_GL000090</name>
</gene>
<evidence type="ECO:0000313" key="2">
    <source>
        <dbReference type="Proteomes" id="UP000051139"/>
    </source>
</evidence>
<reference evidence="1 2" key="1">
    <citation type="journal article" date="2015" name="Genome Announc.">
        <title>Expanding the biotechnology potential of lactobacilli through comparative genomics of 213 strains and associated genera.</title>
        <authorList>
            <person name="Sun Z."/>
            <person name="Harris H.M."/>
            <person name="McCann A."/>
            <person name="Guo C."/>
            <person name="Argimon S."/>
            <person name="Zhang W."/>
            <person name="Yang X."/>
            <person name="Jeffery I.B."/>
            <person name="Cooney J.C."/>
            <person name="Kagawa T.F."/>
            <person name="Liu W."/>
            <person name="Song Y."/>
            <person name="Salvetti E."/>
            <person name="Wrobel A."/>
            <person name="Rasinkangas P."/>
            <person name="Parkhill J."/>
            <person name="Rea M.C."/>
            <person name="O'Sullivan O."/>
            <person name="Ritari J."/>
            <person name="Douillard F.P."/>
            <person name="Paul Ross R."/>
            <person name="Yang R."/>
            <person name="Briner A.E."/>
            <person name="Felis G.E."/>
            <person name="de Vos W.M."/>
            <person name="Barrangou R."/>
            <person name="Klaenhammer T.R."/>
            <person name="Caufield P.W."/>
            <person name="Cui Y."/>
            <person name="Zhang H."/>
            <person name="O'Toole P.W."/>
        </authorList>
    </citation>
    <scope>NUCLEOTIDE SEQUENCE [LARGE SCALE GENOMIC DNA]</scope>
    <source>
        <strain evidence="1 2">DSM 22696</strain>
    </source>
</reference>